<sequence length="294" mass="32180">MWSEDARAHGRVPVRVVLRGEPDGWHCVVADQAGSEQRIPLGESGVRWQTGGRRDEEPPWWRRRLAEIAESLRERVATMLTDRCFELFGCEADIAWFGVDEPILWEGLVTLREPDPARFPGGASPFVVTLAPGRGVLLPGADVLFETLAADAWTALEAVSRSCRTPLPRRSFLCGSADHRSVRVGRGSLAVSTDRRPDGTERVGMVFGERPLGWGGNPGLRLRLDGIDLLDEPAEDVVRLLGELGHEVVGHGRLRRLPALGLTLYGREGRSPDDDGRFAGASLAPPDARGLHRA</sequence>
<evidence type="ECO:0000313" key="3">
    <source>
        <dbReference type="Proteomes" id="UP000236723"/>
    </source>
</evidence>
<keyword evidence="3" id="KW-1185">Reference proteome</keyword>
<evidence type="ECO:0000313" key="2">
    <source>
        <dbReference type="EMBL" id="SEG60779.1"/>
    </source>
</evidence>
<name>A0A1H6BJ47_9ACTN</name>
<feature type="region of interest" description="Disordered" evidence="1">
    <location>
        <begin position="271"/>
        <end position="294"/>
    </location>
</feature>
<accession>A0A1H6BJ47</accession>
<proteinExistence type="predicted"/>
<evidence type="ECO:0000256" key="1">
    <source>
        <dbReference type="SAM" id="MobiDB-lite"/>
    </source>
</evidence>
<dbReference type="OrthoDB" id="3466735at2"/>
<dbReference type="RefSeq" id="WP_103938994.1">
    <property type="nucleotide sequence ID" value="NZ_FNVO01000007.1"/>
</dbReference>
<reference evidence="3" key="1">
    <citation type="submission" date="2016-10" db="EMBL/GenBank/DDBJ databases">
        <authorList>
            <person name="Varghese N."/>
            <person name="Submissions S."/>
        </authorList>
    </citation>
    <scope>NUCLEOTIDE SEQUENCE [LARGE SCALE GENOMIC DNA]</scope>
    <source>
        <strain evidence="3">DSM 43163</strain>
    </source>
</reference>
<protein>
    <submittedName>
        <fullName evidence="2">Uncharacterized protein</fullName>
    </submittedName>
</protein>
<gene>
    <name evidence="2" type="ORF">SAMN04489712_107156</name>
</gene>
<organism evidence="2 3">
    <name type="scientific">Thermomonospora echinospora</name>
    <dbReference type="NCBI Taxonomy" id="1992"/>
    <lineage>
        <taxon>Bacteria</taxon>
        <taxon>Bacillati</taxon>
        <taxon>Actinomycetota</taxon>
        <taxon>Actinomycetes</taxon>
        <taxon>Streptosporangiales</taxon>
        <taxon>Thermomonosporaceae</taxon>
        <taxon>Thermomonospora</taxon>
    </lineage>
</organism>
<dbReference type="EMBL" id="FNVO01000007">
    <property type="protein sequence ID" value="SEG60779.1"/>
    <property type="molecule type" value="Genomic_DNA"/>
</dbReference>
<dbReference type="Proteomes" id="UP000236723">
    <property type="component" value="Unassembled WGS sequence"/>
</dbReference>
<dbReference type="AlphaFoldDB" id="A0A1H6BJ47"/>